<dbReference type="Proteomes" id="UP000655208">
    <property type="component" value="Unassembled WGS sequence"/>
</dbReference>
<feature type="region of interest" description="Disordered" evidence="1">
    <location>
        <begin position="120"/>
        <end position="166"/>
    </location>
</feature>
<feature type="compositionally biased region" description="Basic and acidic residues" evidence="1">
    <location>
        <begin position="150"/>
        <end position="166"/>
    </location>
</feature>
<reference evidence="2" key="2">
    <citation type="submission" date="2020-09" db="EMBL/GenBank/DDBJ databases">
        <authorList>
            <person name="Sun Q."/>
            <person name="Zhou Y."/>
        </authorList>
    </citation>
    <scope>NUCLEOTIDE SEQUENCE</scope>
    <source>
        <strain evidence="2">CGMCC 4.7308</strain>
    </source>
</reference>
<keyword evidence="3" id="KW-1185">Reference proteome</keyword>
<protein>
    <submittedName>
        <fullName evidence="2">Uncharacterized protein</fullName>
    </submittedName>
</protein>
<organism evidence="2 3">
    <name type="scientific">Nakamurella endophytica</name>
    <dbReference type="NCBI Taxonomy" id="1748367"/>
    <lineage>
        <taxon>Bacteria</taxon>
        <taxon>Bacillati</taxon>
        <taxon>Actinomycetota</taxon>
        <taxon>Actinomycetes</taxon>
        <taxon>Nakamurellales</taxon>
        <taxon>Nakamurellaceae</taxon>
        <taxon>Nakamurella</taxon>
    </lineage>
</organism>
<proteinExistence type="predicted"/>
<reference evidence="2" key="1">
    <citation type="journal article" date="2014" name="Int. J. Syst. Evol. Microbiol.">
        <title>Complete genome sequence of Corynebacterium casei LMG S-19264T (=DSM 44701T), isolated from a smear-ripened cheese.</title>
        <authorList>
            <consortium name="US DOE Joint Genome Institute (JGI-PGF)"/>
            <person name="Walter F."/>
            <person name="Albersmeier A."/>
            <person name="Kalinowski J."/>
            <person name="Ruckert C."/>
        </authorList>
    </citation>
    <scope>NUCLEOTIDE SEQUENCE</scope>
    <source>
        <strain evidence="2">CGMCC 4.7308</strain>
    </source>
</reference>
<comment type="caution">
    <text evidence="2">The sequence shown here is derived from an EMBL/GenBank/DDBJ whole genome shotgun (WGS) entry which is preliminary data.</text>
</comment>
<name>A0A917T1U2_9ACTN</name>
<accession>A0A917T1U2</accession>
<evidence type="ECO:0000313" key="2">
    <source>
        <dbReference type="EMBL" id="GGM07801.1"/>
    </source>
</evidence>
<gene>
    <name evidence="2" type="ORF">GCM10011594_29720</name>
</gene>
<evidence type="ECO:0000256" key="1">
    <source>
        <dbReference type="SAM" id="MobiDB-lite"/>
    </source>
</evidence>
<dbReference type="EMBL" id="BMNA01000005">
    <property type="protein sequence ID" value="GGM07801.1"/>
    <property type="molecule type" value="Genomic_DNA"/>
</dbReference>
<sequence length="191" mass="19827">MSDDSCSATARAIRTPRRVIFIERPTSTTVRAAATCARLRGTPSKVPGVAAGTAPSESPVVIGVAAVKQSASEGAGATVATVATAGDDTAVAVGSAAAAADAASDSPIAATAPTMIIDRTPAGHRRRGGSPGLDTDRRVTPDFIPTRGPDLLDRQRDEPRRGHFQADRHRGVYGSVMLRTRHSTRTMRVFA</sequence>
<evidence type="ECO:0000313" key="3">
    <source>
        <dbReference type="Proteomes" id="UP000655208"/>
    </source>
</evidence>
<dbReference type="AlphaFoldDB" id="A0A917T1U2"/>